<feature type="transmembrane region" description="Helical" evidence="1">
    <location>
        <begin position="6"/>
        <end position="29"/>
    </location>
</feature>
<evidence type="ECO:0000313" key="3">
    <source>
        <dbReference type="EMBL" id="CAB5039212.1"/>
    </source>
</evidence>
<keyword evidence="1" id="KW-1133">Transmembrane helix</keyword>
<dbReference type="EMBL" id="CAFBPZ010000059">
    <property type="protein sequence ID" value="CAB5039212.1"/>
    <property type="molecule type" value="Genomic_DNA"/>
</dbReference>
<accession>A0A6J7SEF9</accession>
<evidence type="ECO:0000313" key="2">
    <source>
        <dbReference type="EMBL" id="CAB4888030.1"/>
    </source>
</evidence>
<dbReference type="EMBL" id="CAFBMC010000003">
    <property type="protein sequence ID" value="CAB4888030.1"/>
    <property type="molecule type" value="Genomic_DNA"/>
</dbReference>
<proteinExistence type="predicted"/>
<reference evidence="3" key="1">
    <citation type="submission" date="2020-05" db="EMBL/GenBank/DDBJ databases">
        <authorList>
            <person name="Chiriac C."/>
            <person name="Salcher M."/>
            <person name="Ghai R."/>
            <person name="Kavagutti S V."/>
        </authorList>
    </citation>
    <scope>NUCLEOTIDE SEQUENCE</scope>
</reference>
<keyword evidence="1" id="KW-0812">Transmembrane</keyword>
<sequence>MLETVYTSLLIGALALATGVCFVIVFRLMKSQG</sequence>
<dbReference type="AlphaFoldDB" id="A0A6J7SEF9"/>
<protein>
    <submittedName>
        <fullName evidence="3">Unannotated protein</fullName>
    </submittedName>
</protein>
<gene>
    <name evidence="2" type="ORF">UFOPK3495_00097</name>
    <name evidence="3" type="ORF">UFOPK4237_00953</name>
</gene>
<name>A0A6J7SEF9_9ZZZZ</name>
<keyword evidence="1" id="KW-0472">Membrane</keyword>
<evidence type="ECO:0000256" key="1">
    <source>
        <dbReference type="SAM" id="Phobius"/>
    </source>
</evidence>
<organism evidence="3">
    <name type="scientific">freshwater metagenome</name>
    <dbReference type="NCBI Taxonomy" id="449393"/>
    <lineage>
        <taxon>unclassified sequences</taxon>
        <taxon>metagenomes</taxon>
        <taxon>ecological metagenomes</taxon>
    </lineage>
</organism>